<keyword evidence="3" id="KW-1185">Reference proteome</keyword>
<reference evidence="2 3" key="1">
    <citation type="submission" date="2017-01" db="EMBL/GenBank/DDBJ databases">
        <authorList>
            <person name="Mah S.A."/>
            <person name="Swanson W.J."/>
            <person name="Moy G.W."/>
            <person name="Vacquier V.D."/>
        </authorList>
    </citation>
    <scope>NUCLEOTIDE SEQUENCE [LARGE SCALE GENOMIC DNA]</scope>
    <source>
        <strain evidence="2 3">CPCC 203464</strain>
    </source>
</reference>
<dbReference type="Gene3D" id="3.40.50.1820">
    <property type="entry name" value="alpha/beta hydrolase"/>
    <property type="match status" value="1"/>
</dbReference>
<dbReference type="Proteomes" id="UP000186218">
    <property type="component" value="Unassembled WGS sequence"/>
</dbReference>
<evidence type="ECO:0000313" key="2">
    <source>
        <dbReference type="EMBL" id="SIS09523.1"/>
    </source>
</evidence>
<dbReference type="RefSeq" id="WP_076480201.1">
    <property type="nucleotide sequence ID" value="NZ_FTNT01000007.1"/>
</dbReference>
<dbReference type="InterPro" id="IPR000073">
    <property type="entry name" value="AB_hydrolase_1"/>
</dbReference>
<gene>
    <name evidence="2" type="ORF">SAMN05445060_2654</name>
</gene>
<keyword evidence="2" id="KW-0378">Hydrolase</keyword>
<protein>
    <submittedName>
        <fullName evidence="2">Alpha/beta hydrolase fold</fullName>
    </submittedName>
</protein>
<organism evidence="2 3">
    <name type="scientific">Williamsia sterculiae</name>
    <dbReference type="NCBI Taxonomy" id="1344003"/>
    <lineage>
        <taxon>Bacteria</taxon>
        <taxon>Bacillati</taxon>
        <taxon>Actinomycetota</taxon>
        <taxon>Actinomycetes</taxon>
        <taxon>Mycobacteriales</taxon>
        <taxon>Nocardiaceae</taxon>
        <taxon>Williamsia</taxon>
    </lineage>
</organism>
<evidence type="ECO:0000259" key="1">
    <source>
        <dbReference type="Pfam" id="PF00561"/>
    </source>
</evidence>
<dbReference type="OrthoDB" id="5513277at2"/>
<dbReference type="GO" id="GO:0016787">
    <property type="term" value="F:hydrolase activity"/>
    <property type="evidence" value="ECO:0007669"/>
    <property type="project" value="UniProtKB-KW"/>
</dbReference>
<dbReference type="SUPFAM" id="SSF53474">
    <property type="entry name" value="alpha/beta-Hydrolases"/>
    <property type="match status" value="1"/>
</dbReference>
<evidence type="ECO:0000313" key="3">
    <source>
        <dbReference type="Proteomes" id="UP000186218"/>
    </source>
</evidence>
<dbReference type="AlphaFoldDB" id="A0A1N7GAA9"/>
<dbReference type="STRING" id="1344003.SAMN05445060_2654"/>
<dbReference type="EMBL" id="FTNT01000007">
    <property type="protein sequence ID" value="SIS09523.1"/>
    <property type="molecule type" value="Genomic_DNA"/>
</dbReference>
<dbReference type="PANTHER" id="PTHR43798:SF33">
    <property type="entry name" value="HYDROLASE, PUTATIVE (AFU_ORTHOLOGUE AFUA_2G14860)-RELATED"/>
    <property type="match status" value="1"/>
</dbReference>
<sequence length="300" mass="32760">MNGHIAAFATTTVGQRFFTAYDGLLSSWPSDTTTLDVVGRFGSTRVTATGPETAPPVVLVPGFGSSSMAWAGVARDLGVDHRVFALDFIGDIGRSVPDDVRMRTMDDVIEWFDHLLDAAGLSSPSVVAHSYGAMLSVAYALHRDDRVGRDDRVDRLVLMDPNACFAPTNPRYLVRSLPVVLRPTESRQERFLSWETDGVEFDDDLWTIMTVGPAHFPRRRPVVPRRPSTAQLSTLPHATTAVLAANSKVHDSERVSASITDRLPWVRVCLIPAATHHSLPTVPHDPCVAAIRDALTIESA</sequence>
<dbReference type="InterPro" id="IPR029058">
    <property type="entry name" value="AB_hydrolase_fold"/>
</dbReference>
<accession>A0A1N7GAA9</accession>
<dbReference type="Pfam" id="PF00561">
    <property type="entry name" value="Abhydrolase_1"/>
    <property type="match status" value="1"/>
</dbReference>
<name>A0A1N7GAA9_9NOCA</name>
<dbReference type="GO" id="GO:0016020">
    <property type="term" value="C:membrane"/>
    <property type="evidence" value="ECO:0007669"/>
    <property type="project" value="TreeGrafter"/>
</dbReference>
<feature type="domain" description="AB hydrolase-1" evidence="1">
    <location>
        <begin position="55"/>
        <end position="163"/>
    </location>
</feature>
<proteinExistence type="predicted"/>
<dbReference type="PANTHER" id="PTHR43798">
    <property type="entry name" value="MONOACYLGLYCEROL LIPASE"/>
    <property type="match status" value="1"/>
</dbReference>
<dbReference type="InterPro" id="IPR050266">
    <property type="entry name" value="AB_hydrolase_sf"/>
</dbReference>